<dbReference type="OMA" id="KKDIMII"/>
<dbReference type="OrthoDB" id="1937321at2759"/>
<name>A0A251USG6_HELAN</name>
<gene>
    <name evidence="4" type="ORF">HannXRQ_Chr05g0157351</name>
    <name evidence="3" type="ORF">HanXRQr2_Chr05g0226411</name>
</gene>
<feature type="signal peptide" evidence="2">
    <location>
        <begin position="1"/>
        <end position="18"/>
    </location>
</feature>
<feature type="transmembrane region" description="Helical" evidence="1">
    <location>
        <begin position="277"/>
        <end position="301"/>
    </location>
</feature>
<evidence type="ECO:0008006" key="6">
    <source>
        <dbReference type="Google" id="ProtNLM"/>
    </source>
</evidence>
<reference evidence="3" key="3">
    <citation type="submission" date="2020-06" db="EMBL/GenBank/DDBJ databases">
        <title>Helianthus annuus Genome sequencing and assembly Release 2.</title>
        <authorList>
            <person name="Gouzy J."/>
            <person name="Langlade N."/>
            <person name="Munos S."/>
        </authorList>
    </citation>
    <scope>NUCLEOTIDE SEQUENCE</scope>
    <source>
        <tissue evidence="3">Leaves</tissue>
    </source>
</reference>
<evidence type="ECO:0000256" key="1">
    <source>
        <dbReference type="SAM" id="Phobius"/>
    </source>
</evidence>
<dbReference type="InParanoid" id="A0A251USG6"/>
<dbReference type="PANTHER" id="PTHR31414">
    <property type="entry name" value="TRANSMEMBRANE PROTEIN DDB_G0292058"/>
    <property type="match status" value="1"/>
</dbReference>
<dbReference type="EMBL" id="CM007894">
    <property type="protein sequence ID" value="OTG26320.1"/>
    <property type="molecule type" value="Genomic_DNA"/>
</dbReference>
<proteinExistence type="predicted"/>
<evidence type="ECO:0000313" key="4">
    <source>
        <dbReference type="EMBL" id="OTG26320.1"/>
    </source>
</evidence>
<keyword evidence="1" id="KW-0472">Membrane</keyword>
<keyword evidence="1" id="KW-0812">Transmembrane</keyword>
<protein>
    <recommendedName>
        <fullName evidence="6">Transmembrane protein</fullName>
    </recommendedName>
</protein>
<dbReference type="EMBL" id="MNCJ02000320">
    <property type="protein sequence ID" value="KAF5806851.1"/>
    <property type="molecule type" value="Genomic_DNA"/>
</dbReference>
<dbReference type="Proteomes" id="UP000215914">
    <property type="component" value="Chromosome 5"/>
</dbReference>
<feature type="chain" id="PRO_5012761436" description="Transmembrane protein" evidence="2">
    <location>
        <begin position="19"/>
        <end position="540"/>
    </location>
</feature>
<reference evidence="3 5" key="1">
    <citation type="journal article" date="2017" name="Nature">
        <title>The sunflower genome provides insights into oil metabolism, flowering and Asterid evolution.</title>
        <authorList>
            <person name="Badouin H."/>
            <person name="Gouzy J."/>
            <person name="Grassa C.J."/>
            <person name="Murat F."/>
            <person name="Staton S.E."/>
            <person name="Cottret L."/>
            <person name="Lelandais-Briere C."/>
            <person name="Owens G.L."/>
            <person name="Carrere S."/>
            <person name="Mayjonade B."/>
            <person name="Legrand L."/>
            <person name="Gill N."/>
            <person name="Kane N.C."/>
            <person name="Bowers J.E."/>
            <person name="Hubner S."/>
            <person name="Bellec A."/>
            <person name="Berard A."/>
            <person name="Berges H."/>
            <person name="Blanchet N."/>
            <person name="Boniface M.C."/>
            <person name="Brunel D."/>
            <person name="Catrice O."/>
            <person name="Chaidir N."/>
            <person name="Claudel C."/>
            <person name="Donnadieu C."/>
            <person name="Faraut T."/>
            <person name="Fievet G."/>
            <person name="Helmstetter N."/>
            <person name="King M."/>
            <person name="Knapp S.J."/>
            <person name="Lai Z."/>
            <person name="Le Paslier M.C."/>
            <person name="Lippi Y."/>
            <person name="Lorenzon L."/>
            <person name="Mandel J.R."/>
            <person name="Marage G."/>
            <person name="Marchand G."/>
            <person name="Marquand E."/>
            <person name="Bret-Mestries E."/>
            <person name="Morien E."/>
            <person name="Nambeesan S."/>
            <person name="Nguyen T."/>
            <person name="Pegot-Espagnet P."/>
            <person name="Pouilly N."/>
            <person name="Raftis F."/>
            <person name="Sallet E."/>
            <person name="Schiex T."/>
            <person name="Thomas J."/>
            <person name="Vandecasteele C."/>
            <person name="Vares D."/>
            <person name="Vear F."/>
            <person name="Vautrin S."/>
            <person name="Crespi M."/>
            <person name="Mangin B."/>
            <person name="Burke J.M."/>
            <person name="Salse J."/>
            <person name="Munos S."/>
            <person name="Vincourt P."/>
            <person name="Rieseberg L.H."/>
            <person name="Langlade N.B."/>
        </authorList>
    </citation>
    <scope>NUCLEOTIDE SEQUENCE [LARGE SCALE GENOMIC DNA]</scope>
    <source>
        <strain evidence="5">cv. SF193</strain>
        <tissue evidence="3">Leaves</tissue>
    </source>
</reference>
<dbReference type="InterPro" id="IPR040283">
    <property type="entry name" value="DDB_G0292058-like"/>
</dbReference>
<keyword evidence="5" id="KW-1185">Reference proteome</keyword>
<keyword evidence="2" id="KW-0732">Signal</keyword>
<feature type="transmembrane region" description="Helical" evidence="1">
    <location>
        <begin position="102"/>
        <end position="127"/>
    </location>
</feature>
<keyword evidence="1" id="KW-1133">Transmembrane helix</keyword>
<evidence type="ECO:0000313" key="5">
    <source>
        <dbReference type="Proteomes" id="UP000215914"/>
    </source>
</evidence>
<dbReference type="PANTHER" id="PTHR31414:SF32">
    <property type="entry name" value="TRANSMEMBRANE PROTEIN"/>
    <property type="match status" value="1"/>
</dbReference>
<dbReference type="AlphaFoldDB" id="A0A251USG6"/>
<feature type="transmembrane region" description="Helical" evidence="1">
    <location>
        <begin position="489"/>
        <end position="512"/>
    </location>
</feature>
<reference evidence="4" key="2">
    <citation type="submission" date="2017-02" db="EMBL/GenBank/DDBJ databases">
        <title>Sunflower complete genome.</title>
        <authorList>
            <person name="Langlade N."/>
            <person name="Munos S."/>
        </authorList>
    </citation>
    <scope>NUCLEOTIDE SEQUENCE [LARGE SCALE GENOMIC DNA]</scope>
    <source>
        <tissue evidence="4">Leaves</tissue>
    </source>
</reference>
<dbReference type="STRING" id="4232.A0A251USG6"/>
<sequence length="540" mass="59585">MLSLKPVLFLLLTVVCLGVSKVTPHQKQELPTAVVDGGHGVFPVRIAYETGSNGEEDSSSMILAEKRTRRKDPANHLKYYNGGWNISDRHYKSSVSYTAAPLFGIAAVWFVGFGLSLLSICFCYCCCRRTPYGYSRTAYALSLAFLALFTIAAIVGCVILYTGQGKFHNSTTDTLDFVVSESKDTINKLNNVSSILATSKNIGVDQVSLPPSMKKNIDRVDEMVSKAVRSLDSETQKNEKYIHDVLNSVRLALIIVAAIMLLVALLGFLLSIFGLQVLVYILVVLGWILVTATFILCGIFLTLHNVMGDTCVAMDEWVQNPTAHTALDDILPCIDHATAQETLFQTKDVTFQLVDTVNKIIINVANIDPPPFPGLLNYNQSGPLVPTLCNPLNADKTYRKCQDGELDASNAAQIWKAYVCQVSANDMCTTVGRLTPKMYDQMSAAANVSSGLTYYGPFLAGLMDCSFVRFTFTRVHADHCPELIKYSKWVYIGLTMVSVAVMLSLVLWVLYARERRHRKYTKLAVAASEHTSLATETELK</sequence>
<dbReference type="Gramene" id="mRNA:HanXRQr2_Chr05g0226411">
    <property type="protein sequence ID" value="mRNA:HanXRQr2_Chr05g0226411"/>
    <property type="gene ID" value="HanXRQr2_Chr05g0226411"/>
</dbReference>
<feature type="transmembrane region" description="Helical" evidence="1">
    <location>
        <begin position="139"/>
        <end position="161"/>
    </location>
</feature>
<accession>A0A251USG6</accession>
<organism evidence="4 5">
    <name type="scientific">Helianthus annuus</name>
    <name type="common">Common sunflower</name>
    <dbReference type="NCBI Taxonomy" id="4232"/>
    <lineage>
        <taxon>Eukaryota</taxon>
        <taxon>Viridiplantae</taxon>
        <taxon>Streptophyta</taxon>
        <taxon>Embryophyta</taxon>
        <taxon>Tracheophyta</taxon>
        <taxon>Spermatophyta</taxon>
        <taxon>Magnoliopsida</taxon>
        <taxon>eudicotyledons</taxon>
        <taxon>Gunneridae</taxon>
        <taxon>Pentapetalae</taxon>
        <taxon>asterids</taxon>
        <taxon>campanulids</taxon>
        <taxon>Asterales</taxon>
        <taxon>Asteraceae</taxon>
        <taxon>Asteroideae</taxon>
        <taxon>Heliantheae alliance</taxon>
        <taxon>Heliantheae</taxon>
        <taxon>Helianthus</taxon>
    </lineage>
</organism>
<feature type="transmembrane region" description="Helical" evidence="1">
    <location>
        <begin position="251"/>
        <end position="270"/>
    </location>
</feature>
<evidence type="ECO:0000313" key="3">
    <source>
        <dbReference type="EMBL" id="KAF5806851.1"/>
    </source>
</evidence>
<evidence type="ECO:0000256" key="2">
    <source>
        <dbReference type="SAM" id="SignalP"/>
    </source>
</evidence>